<proteinExistence type="predicted"/>
<reference evidence="1" key="1">
    <citation type="submission" date="2014-06" db="EMBL/GenBank/DDBJ databases">
        <authorList>
            <person name="Urmite Genomes Urmite Genomes"/>
        </authorList>
    </citation>
    <scope>NUCLEOTIDE SEQUENCE</scope>
</reference>
<protein>
    <submittedName>
        <fullName evidence="1">Uncharacterized protein</fullName>
    </submittedName>
</protein>
<organism evidence="1">
    <name type="scientific">Citrobacter koseri</name>
    <name type="common">Citrobacter diversus</name>
    <dbReference type="NCBI Taxonomy" id="545"/>
    <lineage>
        <taxon>Bacteria</taxon>
        <taxon>Pseudomonadati</taxon>
        <taxon>Pseudomonadota</taxon>
        <taxon>Gammaproteobacteria</taxon>
        <taxon>Enterobacterales</taxon>
        <taxon>Enterobacteriaceae</taxon>
        <taxon>Citrobacter</taxon>
    </lineage>
</organism>
<dbReference type="EMBL" id="LK931336">
    <property type="protein sequence ID" value="CDZ85941.1"/>
    <property type="molecule type" value="Genomic_DNA"/>
</dbReference>
<name>A0A078LLI3_CITKO</name>
<dbReference type="PATRIC" id="fig|545.12.peg.4188"/>
<evidence type="ECO:0000313" key="1">
    <source>
        <dbReference type="EMBL" id="CDZ85941.1"/>
    </source>
</evidence>
<dbReference type="RefSeq" id="WP_110493787.1">
    <property type="nucleotide sequence ID" value="NZ_CP118927.1"/>
</dbReference>
<gene>
    <name evidence="1" type="ORF">BN1086_04170</name>
</gene>
<dbReference type="AlphaFoldDB" id="A0A078LLI3"/>
<sequence length="142" mass="16059">MIEIINGKKILRITPFERDNTPDIPEYDWIQTYVEYELPELKSQYQASFNVGELNTLKNKLIELHINLVNSGKAQEVVFDSTENQLNLIFSPLPSGQGVLLTLTLRPENPAESVVVSDSMGMDESYFPALLSGLDEIINWSN</sequence>
<dbReference type="InterPro" id="IPR056510">
    <property type="entry name" value="WapI"/>
</dbReference>
<accession>A0A078LLI3</accession>
<dbReference type="Pfam" id="PF24716">
    <property type="entry name" value="WapI"/>
    <property type="match status" value="1"/>
</dbReference>